<dbReference type="SUPFAM" id="SSF56219">
    <property type="entry name" value="DNase I-like"/>
    <property type="match status" value="1"/>
</dbReference>
<evidence type="ECO:0000313" key="1">
    <source>
        <dbReference type="EMBL" id="QHU19832.1"/>
    </source>
</evidence>
<protein>
    <recommendedName>
        <fullName evidence="2">Endonuclease/exonuclease/phosphatase domain-containing protein</fullName>
    </recommendedName>
</protein>
<proteinExistence type="predicted"/>
<dbReference type="Gene3D" id="3.60.10.10">
    <property type="entry name" value="Endonuclease/exonuclease/phosphatase"/>
    <property type="match status" value="1"/>
</dbReference>
<accession>A0A6C0KPB8</accession>
<dbReference type="EMBL" id="MN740956">
    <property type="protein sequence ID" value="QHU19832.1"/>
    <property type="molecule type" value="Genomic_DNA"/>
</dbReference>
<evidence type="ECO:0008006" key="2">
    <source>
        <dbReference type="Google" id="ProtNLM"/>
    </source>
</evidence>
<dbReference type="AlphaFoldDB" id="A0A6C0KPB8"/>
<reference evidence="1" key="1">
    <citation type="journal article" date="2020" name="Nature">
        <title>Giant virus diversity and host interactions through global metagenomics.</title>
        <authorList>
            <person name="Schulz F."/>
            <person name="Roux S."/>
            <person name="Paez-Espino D."/>
            <person name="Jungbluth S."/>
            <person name="Walsh D.A."/>
            <person name="Denef V.J."/>
            <person name="McMahon K.D."/>
            <person name="Konstantinidis K.T."/>
            <person name="Eloe-Fadrosh E.A."/>
            <person name="Kyrpides N.C."/>
            <person name="Woyke T."/>
        </authorList>
    </citation>
    <scope>NUCLEOTIDE SEQUENCE</scope>
    <source>
        <strain evidence="1">GVMAG-S-3300013014-113</strain>
    </source>
</reference>
<dbReference type="InterPro" id="IPR036691">
    <property type="entry name" value="Endo/exonu/phosph_ase_sf"/>
</dbReference>
<sequence>MIINVLSYNISWATQANKMLGSEADFVEACQEAYKTGGLQCIKNAITHIGKLELIDLMGLQEVNSAIEPEIMKVQPNLKKFERGIQKQSIISILWNPEIFGEKIYSTCFNLMKSDDRPCLILITKKNEAIYVLINLHMPWSIHRNEATNNLNKFINTNKNIKQYMSEKIIMMGDFNDPKTSIHLNNPYVITLSNNVIKLSHILTKTKARKTLKSCCWHKPKHKYKYFSDSGDYILVNKNIKQKSIKIPASFRKKGRIHRLFSDHMPVLSVLQI</sequence>
<name>A0A6C0KPB8_9ZZZZ</name>
<organism evidence="1">
    <name type="scientific">viral metagenome</name>
    <dbReference type="NCBI Taxonomy" id="1070528"/>
    <lineage>
        <taxon>unclassified sequences</taxon>
        <taxon>metagenomes</taxon>
        <taxon>organismal metagenomes</taxon>
    </lineage>
</organism>